<dbReference type="OrthoDB" id="9815829at2"/>
<dbReference type="EMBL" id="FONQ01000003">
    <property type="protein sequence ID" value="SFE68348.1"/>
    <property type="molecule type" value="Genomic_DNA"/>
</dbReference>
<reference evidence="3" key="1">
    <citation type="submission" date="2016-10" db="EMBL/GenBank/DDBJ databases">
        <authorList>
            <person name="Varghese N."/>
            <person name="Submissions S."/>
        </authorList>
    </citation>
    <scope>NUCLEOTIDE SEQUENCE [LARGE SCALE GENOMIC DNA]</scope>
    <source>
        <strain evidence="3">CGMCC 1.9227</strain>
    </source>
</reference>
<accession>A0A1I2CJD3</accession>
<feature type="domain" description="Glycosyltransferase 2-like" evidence="1">
    <location>
        <begin position="5"/>
        <end position="133"/>
    </location>
</feature>
<dbReference type="RefSeq" id="WP_091203601.1">
    <property type="nucleotide sequence ID" value="NZ_FONQ01000003.1"/>
</dbReference>
<dbReference type="InterPro" id="IPR029044">
    <property type="entry name" value="Nucleotide-diphossugar_trans"/>
</dbReference>
<dbReference type="Gene3D" id="3.90.550.10">
    <property type="entry name" value="Spore Coat Polysaccharide Biosynthesis Protein SpsA, Chain A"/>
    <property type="match status" value="1"/>
</dbReference>
<dbReference type="PANTHER" id="PTHR22916:SF3">
    <property type="entry name" value="UDP-GLCNAC:BETAGAL BETA-1,3-N-ACETYLGLUCOSAMINYLTRANSFERASE-LIKE PROTEIN 1"/>
    <property type="match status" value="1"/>
</dbReference>
<dbReference type="SUPFAM" id="SSF53448">
    <property type="entry name" value="Nucleotide-diphospho-sugar transferases"/>
    <property type="match status" value="1"/>
</dbReference>
<dbReference type="Pfam" id="PF00535">
    <property type="entry name" value="Glycos_transf_2"/>
    <property type="match status" value="1"/>
</dbReference>
<dbReference type="AlphaFoldDB" id="A0A1I2CJD3"/>
<evidence type="ECO:0000313" key="3">
    <source>
        <dbReference type="Proteomes" id="UP000198596"/>
    </source>
</evidence>
<name>A0A1I2CJD3_9FLAO</name>
<proteinExistence type="predicted"/>
<dbReference type="CDD" id="cd00761">
    <property type="entry name" value="Glyco_tranf_GTA_type"/>
    <property type="match status" value="1"/>
</dbReference>
<dbReference type="Proteomes" id="UP000198596">
    <property type="component" value="Unassembled WGS sequence"/>
</dbReference>
<sequence length="285" mass="32950">MKVTVGLPFYNNEKTLEIAIKSILNQTLLDWELILIDDGSADNSLIIAKKMADTDERIQLISDGQNKGLIYRLNQIIGIAQGNYIARMDADDIMLPERLEKQHAIFIGNAKIDIVATAAFTIDENDNPIGIRDTDEIILKSKKDIFKKSLLIHPSILVKRGWYKSNQYDKEYIRAEDFELWCRTFSHTTFYRITEPLLLYREGNVSIKNYTSSMKTLRMIYKKHSKGILSDVELERAVFKTHLKSLIYQFLGLFSLQYLLTSNRNNSLNSEQINYIKSTILKLKN</sequence>
<gene>
    <name evidence="2" type="ORF">SAMN04488131_10387</name>
</gene>
<keyword evidence="3" id="KW-1185">Reference proteome</keyword>
<dbReference type="GO" id="GO:0016758">
    <property type="term" value="F:hexosyltransferase activity"/>
    <property type="evidence" value="ECO:0007669"/>
    <property type="project" value="UniProtKB-ARBA"/>
</dbReference>
<keyword evidence="2" id="KW-0808">Transferase</keyword>
<organism evidence="2 3">
    <name type="scientific">Flavobacterium xueshanense</name>
    <dbReference type="NCBI Taxonomy" id="935223"/>
    <lineage>
        <taxon>Bacteria</taxon>
        <taxon>Pseudomonadati</taxon>
        <taxon>Bacteroidota</taxon>
        <taxon>Flavobacteriia</taxon>
        <taxon>Flavobacteriales</taxon>
        <taxon>Flavobacteriaceae</taxon>
        <taxon>Flavobacterium</taxon>
    </lineage>
</organism>
<dbReference type="PANTHER" id="PTHR22916">
    <property type="entry name" value="GLYCOSYLTRANSFERASE"/>
    <property type="match status" value="1"/>
</dbReference>
<evidence type="ECO:0000313" key="2">
    <source>
        <dbReference type="EMBL" id="SFE68348.1"/>
    </source>
</evidence>
<dbReference type="STRING" id="935223.SAMN04488131_10387"/>
<protein>
    <submittedName>
        <fullName evidence="2">Glycosyltransferase involved in cell wall bisynthesis</fullName>
    </submittedName>
</protein>
<dbReference type="InterPro" id="IPR001173">
    <property type="entry name" value="Glyco_trans_2-like"/>
</dbReference>
<evidence type="ECO:0000259" key="1">
    <source>
        <dbReference type="Pfam" id="PF00535"/>
    </source>
</evidence>